<dbReference type="EMBL" id="KE345561">
    <property type="protein sequence ID" value="EXC06426.1"/>
    <property type="molecule type" value="Genomic_DNA"/>
</dbReference>
<evidence type="ECO:0000313" key="1">
    <source>
        <dbReference type="EMBL" id="EXC06426.1"/>
    </source>
</evidence>
<evidence type="ECO:0000313" key="2">
    <source>
        <dbReference type="Proteomes" id="UP000030645"/>
    </source>
</evidence>
<dbReference type="AlphaFoldDB" id="W9S347"/>
<accession>W9S347</accession>
<proteinExistence type="predicted"/>
<dbReference type="Proteomes" id="UP000030645">
    <property type="component" value="Unassembled WGS sequence"/>
</dbReference>
<organism evidence="1 2">
    <name type="scientific">Morus notabilis</name>
    <dbReference type="NCBI Taxonomy" id="981085"/>
    <lineage>
        <taxon>Eukaryota</taxon>
        <taxon>Viridiplantae</taxon>
        <taxon>Streptophyta</taxon>
        <taxon>Embryophyta</taxon>
        <taxon>Tracheophyta</taxon>
        <taxon>Spermatophyta</taxon>
        <taxon>Magnoliopsida</taxon>
        <taxon>eudicotyledons</taxon>
        <taxon>Gunneridae</taxon>
        <taxon>Pentapetalae</taxon>
        <taxon>rosids</taxon>
        <taxon>fabids</taxon>
        <taxon>Rosales</taxon>
        <taxon>Moraceae</taxon>
        <taxon>Moreae</taxon>
        <taxon>Morus</taxon>
    </lineage>
</organism>
<evidence type="ECO:0008006" key="3">
    <source>
        <dbReference type="Google" id="ProtNLM"/>
    </source>
</evidence>
<protein>
    <recommendedName>
        <fullName evidence="3">RNase H type-1 domain-containing protein</fullName>
    </recommendedName>
</protein>
<sequence length="166" mass="18433">MAKAFTQLSRDTSLKCGADLVMWHFNGKGLYTVKSGYKLEMSRRGSGEALGPNLAVLWWKMLWVCKVPRSVDKQLCNLYGEYFQSLKGPVRVPATTWAKERSPMTGWRPPNDHGQKINADEAILNRLDYDSIGMVVREGQESGVGAAAAIRIKGHHTPNIAECLAI</sequence>
<name>W9S347_9ROSA</name>
<reference evidence="2" key="1">
    <citation type="submission" date="2013-01" db="EMBL/GenBank/DDBJ databases">
        <title>Draft Genome Sequence of a Mulberry Tree, Morus notabilis C.K. Schneid.</title>
        <authorList>
            <person name="He N."/>
            <person name="Zhao S."/>
        </authorList>
    </citation>
    <scope>NUCLEOTIDE SEQUENCE</scope>
</reference>
<keyword evidence="2" id="KW-1185">Reference proteome</keyword>
<gene>
    <name evidence="1" type="ORF">L484_004712</name>
</gene>